<dbReference type="InterPro" id="IPR016024">
    <property type="entry name" value="ARM-type_fold"/>
</dbReference>
<dbReference type="Gene3D" id="1.25.10.10">
    <property type="entry name" value="Leucine-rich Repeat Variant"/>
    <property type="match status" value="1"/>
</dbReference>
<evidence type="ECO:0000256" key="6">
    <source>
        <dbReference type="SAM" id="MobiDB-lite"/>
    </source>
</evidence>
<sequence>MSRSNRTKKSPPDILSAAYLEGASGKKDELLRRLTNATELLSSLPDDDESHHQHTHPNLLSFASTLVSPSILHHRDPDVRLGAILAILELFYIYAPNPPWSNREVILIFRAIVRQLENLQHCDGTATATGDGSSGGSVEKFEKYFRILEQLSEVKIGVVLVDMIRTERDRGMKKTKGHSDDDENGDDEEDDDNNIGEYDALETLCELLRTLLSCVRVDHPPEVAHHAEMAVLACIEEFEGGVVPIQVLEELLVCVGKGPVIWVANPAYAGGGSGGGGKKSSKKKEQQQKKKKEGEVDASSSMPPPQIQQTNASYLVAARVLRRAEDKVSSPIAALLNGLLAGDSKIMGMSSLSASPSEDGVAALFSQGGKRKRGAGASTTNKKGENDDDDYEEGQEESSPSSSSSSPLAAMDDFLDSGSTSNSSGTNVYSISYELHRIAPQILTTVIGTISSSLVDVDVGKRFRAAKLLGRLFAARGSDIASRFVPCFREWLRRSYDPEPKIRETMVKCLTNFLSIQHAETDLCADVNEALSAIIVRDPNVDIRLAGIHQVCNLAHTATTTAEDVVATAGSQRGGGGRSTSTPHPLSVISTGLLKAVGNRVSSKHKTEHKDAITGLAQIYHKHYIRNKLRYVQEGGDDASTDEILEVWKELKASRKGGGGGESSEEEEKLAWIPQRVFECVSFPDNVDPEMRNRIFQIVDDVLLGTAKKDTGSTLSATSRAVGLAIIVNFVKEKENAYKWMCALFTQRSCLQKALGVYLDARSKARDCESGSPEAFAADAEALERLEVVASLSAPLSETGNKSQLGSTSASELESILKKFHAAKDKHIFRILSTIASPVHSPSARLRAFDELPKRTKGLGSAAQSWVKMLARRCAMGAFLNAECIEHCIMLSQECFEAGDCEVSALFLDCIKMATSIFPSLGSTQNGFQNLVEFFDVCRTSSMTNSMKREMEKYGLVTMLSEILARCGTGPHPASSDKTSEQAERNDFDKDTKSSYDTLHEQLLRLCTRDGTPEQARNSVYTISSMIKPKSDVGGSIAAYARKEIKEFDPLLKALVNPSRLYIPDDNTNLKSKRRIVSILSAIAAIAECAPYAFNKCGEGHGLGWGARSIEFALDRVLLGKSASLNSSVDGDDSSESDDESLSPAHGRRASKNAKGGGSTSTKSSEISVHCEMLCGAIEVLVSHIRSTVVHCRRKSSESGEPMIKVPSPEHISKVFTTLTKIIEDGGIPPSSVNGRYCKTIKDQAFLRRGAAVNLLRLCDANLQLEATYLTPRMWHILSSALLDKDTSVRASVMEELAAMYTGRGKFRALNSAPMAPSLRFVSLVTLCADGDGQSVKNAATSVIKQLRTTCQSVQAQCRQQGRNAEKNFENRLKMLLMPEYSVPYALHLLVFRKETALAAGTLAETIDSDDEGDAMAEIIHTQEASQKTLKKRLKWLFDPLIQSLGSGADNISFLMRMIELIGKHPPVNVLKTNTSEMTSLETSLYVDEDDMDIDNNVNEEEAMARMKIICQFAREVLLSHVKKDVNLTLYPGSIQFPGGLYSRPRPSTSPVNADADDESEESTPKKVKKPKKSISYYVRKNQSQSRDESAATKSDNSFEDENLEDDDQSIEKDELEVEEKSEEDEDEPNVDFTGGTYDSVEKNELEVDEKSEEDEDEPNIDFTGDTYDPSSSFSPSPSPHPHDNDEFDKNLGDMSPIAKTNSPAVDVVSKGRKKSRSSAPGKKSTSTERKRKLNDIDIFDEFPTPALSDGVAEEGNVLSASPTKKRKSTPKSGSSKKSKATPVSVPTSVLINVTNSTTSSARSGSALAGTSSRARKTSKKSIVATRSIEEEDDDFNFSDSPVKAKAKTTAHSRKKAALAVSSGTNTRVVASKAKAPAKAKATKAKVFRGTQSSSSPSTTTEASSRVSPIYRGGKRGARPSRA</sequence>
<keyword evidence="4" id="KW-0539">Nucleus</keyword>
<dbReference type="PANTHER" id="PTHR12663">
    <property type="entry name" value="ANDROGEN INDUCED INHIBITOR OF PROLIFERATION AS3 / PDS5-RELATED"/>
    <property type="match status" value="1"/>
</dbReference>
<dbReference type="PANTHER" id="PTHR12663:SF0">
    <property type="entry name" value="PRECOCIOUS DISSOCIATION OF SISTERS 5, ISOFORM A"/>
    <property type="match status" value="1"/>
</dbReference>
<comment type="subcellular location">
    <subcellularLocation>
        <location evidence="1">Nucleus</location>
    </subcellularLocation>
</comment>
<protein>
    <recommendedName>
        <fullName evidence="9">Sister chromatid cohesion protein</fullName>
    </recommendedName>
</protein>
<dbReference type="Proteomes" id="UP001530293">
    <property type="component" value="Unassembled WGS sequence"/>
</dbReference>
<dbReference type="EMBL" id="JALLBG020000315">
    <property type="protein sequence ID" value="KAL3756059.1"/>
    <property type="molecule type" value="Genomic_DNA"/>
</dbReference>
<feature type="compositionally biased region" description="Basic residues" evidence="6">
    <location>
        <begin position="1913"/>
        <end position="1923"/>
    </location>
</feature>
<organism evidence="7 8">
    <name type="scientific">Discostella pseudostelligera</name>
    <dbReference type="NCBI Taxonomy" id="259834"/>
    <lineage>
        <taxon>Eukaryota</taxon>
        <taxon>Sar</taxon>
        <taxon>Stramenopiles</taxon>
        <taxon>Ochrophyta</taxon>
        <taxon>Bacillariophyta</taxon>
        <taxon>Coscinodiscophyceae</taxon>
        <taxon>Thalassiosirophycidae</taxon>
        <taxon>Stephanodiscales</taxon>
        <taxon>Stephanodiscaceae</taxon>
        <taxon>Discostella</taxon>
    </lineage>
</organism>
<feature type="compositionally biased region" description="Basic residues" evidence="6">
    <location>
        <begin position="1764"/>
        <end position="1780"/>
    </location>
</feature>
<feature type="region of interest" description="Disordered" evidence="6">
    <location>
        <begin position="1537"/>
        <end position="1841"/>
    </location>
</feature>
<dbReference type="SUPFAM" id="SSF48371">
    <property type="entry name" value="ARM repeat"/>
    <property type="match status" value="1"/>
</dbReference>
<evidence type="ECO:0008006" key="9">
    <source>
        <dbReference type="Google" id="ProtNLM"/>
    </source>
</evidence>
<feature type="compositionally biased region" description="Acidic residues" evidence="6">
    <location>
        <begin position="1598"/>
        <end position="1630"/>
    </location>
</feature>
<feature type="compositionally biased region" description="Polar residues" evidence="6">
    <location>
        <begin position="1785"/>
        <end position="1804"/>
    </location>
</feature>
<evidence type="ECO:0000256" key="4">
    <source>
        <dbReference type="ARBA" id="ARBA00023242"/>
    </source>
</evidence>
<keyword evidence="3" id="KW-0498">Mitosis</keyword>
<feature type="compositionally biased region" description="Basic and acidic residues" evidence="6">
    <location>
        <begin position="1681"/>
        <end position="1692"/>
    </location>
</feature>
<feature type="compositionally biased region" description="Basic and acidic residues" evidence="6">
    <location>
        <begin position="283"/>
        <end position="295"/>
    </location>
</feature>
<proteinExistence type="predicted"/>
<evidence type="ECO:0000256" key="3">
    <source>
        <dbReference type="ARBA" id="ARBA00022776"/>
    </source>
</evidence>
<dbReference type="GO" id="GO:0005634">
    <property type="term" value="C:nucleus"/>
    <property type="evidence" value="ECO:0007669"/>
    <property type="project" value="UniProtKB-SubCell"/>
</dbReference>
<dbReference type="InterPro" id="IPR039776">
    <property type="entry name" value="Pds5"/>
</dbReference>
<keyword evidence="8" id="KW-1185">Reference proteome</keyword>
<feature type="compositionally biased region" description="Acidic residues" evidence="6">
    <location>
        <begin position="386"/>
        <end position="396"/>
    </location>
</feature>
<keyword evidence="5" id="KW-0131">Cell cycle</keyword>
<reference evidence="7 8" key="1">
    <citation type="submission" date="2024-10" db="EMBL/GenBank/DDBJ databases">
        <title>Updated reference genomes for cyclostephanoid diatoms.</title>
        <authorList>
            <person name="Roberts W.R."/>
            <person name="Alverson A.J."/>
        </authorList>
    </citation>
    <scope>NUCLEOTIDE SEQUENCE [LARGE SCALE GENOMIC DNA]</scope>
    <source>
        <strain evidence="7 8">AJA232-27</strain>
    </source>
</reference>
<comment type="caution">
    <text evidence="7">The sequence shown here is derived from an EMBL/GenBank/DDBJ whole genome shotgun (WGS) entry which is preliminary data.</text>
</comment>
<feature type="region of interest" description="Disordered" evidence="6">
    <location>
        <begin position="1859"/>
        <end position="1923"/>
    </location>
</feature>
<evidence type="ECO:0000256" key="2">
    <source>
        <dbReference type="ARBA" id="ARBA00022618"/>
    </source>
</evidence>
<gene>
    <name evidence="7" type="ORF">ACHAWU_002638</name>
</gene>
<evidence type="ECO:0000256" key="1">
    <source>
        <dbReference type="ARBA" id="ARBA00004123"/>
    </source>
</evidence>
<name>A0ABD3LZZ3_9STRA</name>
<feature type="region of interest" description="Disordered" evidence="6">
    <location>
        <begin position="170"/>
        <end position="195"/>
    </location>
</feature>
<dbReference type="Pfam" id="PF20168">
    <property type="entry name" value="PDS5"/>
    <property type="match status" value="2"/>
</dbReference>
<feature type="compositionally biased region" description="Acidic residues" evidence="6">
    <location>
        <begin position="1647"/>
        <end position="1660"/>
    </location>
</feature>
<feature type="compositionally biased region" description="Low complexity" evidence="6">
    <location>
        <begin position="1891"/>
        <end position="1905"/>
    </location>
</feature>
<feature type="region of interest" description="Disordered" evidence="6">
    <location>
        <begin position="271"/>
        <end position="309"/>
    </location>
</feature>
<feature type="compositionally biased region" description="Basic and acidic residues" evidence="6">
    <location>
        <begin position="978"/>
        <end position="992"/>
    </location>
</feature>
<dbReference type="InterPro" id="IPR011989">
    <property type="entry name" value="ARM-like"/>
</dbReference>
<accession>A0ABD3LZZ3</accession>
<evidence type="ECO:0000256" key="5">
    <source>
        <dbReference type="ARBA" id="ARBA00023306"/>
    </source>
</evidence>
<dbReference type="GO" id="GO:0051301">
    <property type="term" value="P:cell division"/>
    <property type="evidence" value="ECO:0007669"/>
    <property type="project" value="UniProtKB-KW"/>
</dbReference>
<feature type="region of interest" description="Disordered" evidence="6">
    <location>
        <begin position="366"/>
        <end position="424"/>
    </location>
</feature>
<feature type="compositionally biased region" description="Acidic residues" evidence="6">
    <location>
        <begin position="180"/>
        <end position="194"/>
    </location>
</feature>
<feature type="compositionally biased region" description="Low complexity" evidence="6">
    <location>
        <begin position="398"/>
        <end position="407"/>
    </location>
</feature>
<evidence type="ECO:0000313" key="8">
    <source>
        <dbReference type="Proteomes" id="UP001530293"/>
    </source>
</evidence>
<feature type="region of interest" description="Disordered" evidence="6">
    <location>
        <begin position="1126"/>
        <end position="1164"/>
    </location>
</feature>
<feature type="compositionally biased region" description="Basic residues" evidence="6">
    <location>
        <begin position="1876"/>
        <end position="1887"/>
    </location>
</feature>
<keyword evidence="2" id="KW-0132">Cell division</keyword>
<feature type="compositionally biased region" description="Acidic residues" evidence="6">
    <location>
        <begin position="1130"/>
        <end position="1141"/>
    </location>
</feature>
<feature type="region of interest" description="Disordered" evidence="6">
    <location>
        <begin position="969"/>
        <end position="992"/>
    </location>
</feature>
<evidence type="ECO:0000313" key="7">
    <source>
        <dbReference type="EMBL" id="KAL3756059.1"/>
    </source>
</evidence>